<reference evidence="3 4" key="1">
    <citation type="journal article" date="2009" name="Nature">
        <title>Evolution of pathogenicity and sexual reproduction in eight Candida genomes.</title>
        <authorList>
            <person name="Butler G."/>
            <person name="Rasmussen M.D."/>
            <person name="Lin M.F."/>
            <person name="Santos M.A."/>
            <person name="Sakthikumar S."/>
            <person name="Munro C.A."/>
            <person name="Rheinbay E."/>
            <person name="Grabherr M."/>
            <person name="Forche A."/>
            <person name="Reedy J.L."/>
            <person name="Agrafioti I."/>
            <person name="Arnaud M.B."/>
            <person name="Bates S."/>
            <person name="Brown A.J."/>
            <person name="Brunke S."/>
            <person name="Costanzo M.C."/>
            <person name="Fitzpatrick D.A."/>
            <person name="de Groot P.W."/>
            <person name="Harris D."/>
            <person name="Hoyer L.L."/>
            <person name="Hube B."/>
            <person name="Klis F.M."/>
            <person name="Kodira C."/>
            <person name="Lennard N."/>
            <person name="Logue M.E."/>
            <person name="Martin R."/>
            <person name="Neiman A.M."/>
            <person name="Nikolaou E."/>
            <person name="Quail M.A."/>
            <person name="Quinn J."/>
            <person name="Santos M.C."/>
            <person name="Schmitzberger F.F."/>
            <person name="Sherlock G."/>
            <person name="Shah P."/>
            <person name="Silverstein K.A."/>
            <person name="Skrzypek M.S."/>
            <person name="Soll D."/>
            <person name="Staggs R."/>
            <person name="Stansfield I."/>
            <person name="Stumpf M.P."/>
            <person name="Sudbery P.E."/>
            <person name="Srikantha T."/>
            <person name="Zeng Q."/>
            <person name="Berman J."/>
            <person name="Berriman M."/>
            <person name="Heitman J."/>
            <person name="Gow N.A."/>
            <person name="Lorenz M.C."/>
            <person name="Birren B.W."/>
            <person name="Kellis M."/>
            <person name="Cuomo C.A."/>
        </authorList>
    </citation>
    <scope>NUCLEOTIDE SEQUENCE [LARGE SCALE GENOMIC DNA]</scope>
    <source>
        <strain evidence="4">ATCC MYA-3404 / T1</strain>
    </source>
</reference>
<dbReference type="PANTHER" id="PTHR28174:SF1">
    <property type="entry name" value="LARGE RIBOSOMAL SUBUNIT PROTEIN BL31M"/>
    <property type="match status" value="1"/>
</dbReference>
<dbReference type="RefSeq" id="XP_002550996.1">
    <property type="nucleotide sequence ID" value="XM_002550950.1"/>
</dbReference>
<dbReference type="Gene3D" id="6.20.130.10">
    <property type="match status" value="1"/>
</dbReference>
<feature type="compositionally biased region" description="Basic and acidic residues" evidence="1">
    <location>
        <begin position="130"/>
        <end position="165"/>
    </location>
</feature>
<dbReference type="Pfam" id="PF21492">
    <property type="entry name" value="bL31_N"/>
    <property type="match status" value="1"/>
</dbReference>
<accession>C5MGU0</accession>
<dbReference type="EMBL" id="GG692402">
    <property type="protein sequence ID" value="EER30842.1"/>
    <property type="molecule type" value="Genomic_DNA"/>
</dbReference>
<dbReference type="InterPro" id="IPR034600">
    <property type="entry name" value="Ribosomal_bL31m"/>
</dbReference>
<dbReference type="HOGENOM" id="CLU_130029_0_0_1"/>
<dbReference type="GO" id="GO:0032543">
    <property type="term" value="P:mitochondrial translation"/>
    <property type="evidence" value="ECO:0007669"/>
    <property type="project" value="InterPro"/>
</dbReference>
<dbReference type="VEuPathDB" id="FungiDB:CTRG_05294"/>
<dbReference type="Proteomes" id="UP000002037">
    <property type="component" value="Unassembled WGS sequence"/>
</dbReference>
<dbReference type="GO" id="GO:0003735">
    <property type="term" value="F:structural constituent of ribosome"/>
    <property type="evidence" value="ECO:0007669"/>
    <property type="project" value="InterPro"/>
</dbReference>
<feature type="domain" description="Ribosomal protein bL31m N-terminal" evidence="2">
    <location>
        <begin position="42"/>
        <end position="98"/>
    </location>
</feature>
<dbReference type="KEGG" id="ctp:CTRG_05294"/>
<dbReference type="eggNOG" id="ENOG502RZ6E">
    <property type="taxonomic scope" value="Eukaryota"/>
</dbReference>
<dbReference type="PANTHER" id="PTHR28174">
    <property type="entry name" value="54S RIBOSOMAL PROTEIN L36, MITOCHONDRIAL"/>
    <property type="match status" value="1"/>
</dbReference>
<evidence type="ECO:0000313" key="3">
    <source>
        <dbReference type="EMBL" id="EER30842.1"/>
    </source>
</evidence>
<evidence type="ECO:0000256" key="1">
    <source>
        <dbReference type="SAM" id="MobiDB-lite"/>
    </source>
</evidence>
<dbReference type="GeneID" id="8299615"/>
<dbReference type="STRING" id="294747.C5MGU0"/>
<name>C5MGU0_CANTT</name>
<keyword evidence="4" id="KW-1185">Reference proteome</keyword>
<gene>
    <name evidence="3" type="ORF">CTRG_05294</name>
</gene>
<organism evidence="3 4">
    <name type="scientific">Candida tropicalis (strain ATCC MYA-3404 / T1)</name>
    <name type="common">Yeast</name>
    <dbReference type="NCBI Taxonomy" id="294747"/>
    <lineage>
        <taxon>Eukaryota</taxon>
        <taxon>Fungi</taxon>
        <taxon>Dikarya</taxon>
        <taxon>Ascomycota</taxon>
        <taxon>Saccharomycotina</taxon>
        <taxon>Pichiomycetes</taxon>
        <taxon>Debaryomycetaceae</taxon>
        <taxon>Candida/Lodderomyces clade</taxon>
        <taxon>Candida</taxon>
    </lineage>
</organism>
<dbReference type="GO" id="GO:0005762">
    <property type="term" value="C:mitochondrial large ribosomal subunit"/>
    <property type="evidence" value="ECO:0007669"/>
    <property type="project" value="InterPro"/>
</dbReference>
<evidence type="ECO:0000313" key="4">
    <source>
        <dbReference type="Proteomes" id="UP000002037"/>
    </source>
</evidence>
<dbReference type="AlphaFoldDB" id="C5MGU0"/>
<dbReference type="OrthoDB" id="5587740at2759"/>
<dbReference type="InterPro" id="IPR048874">
    <property type="entry name" value="Ribosomal_bL31m_N"/>
</dbReference>
<proteinExistence type="predicted"/>
<sequence length="193" mass="22323">MFSKTHQQLGRNVHLTLIRSKSVIPKGNPNATVPSDVSLSGRRVMRKIRLGKARPAIFHQFDTLVELSDGSVIKRFSQAPKDEIRMINDQRTSSLWNPHRDDLKSSDLLTEAGKIGRFRSKYGTSFEDQEDKKDEKRTEDKELTVEEEEKLRQLEQEKTKKKNDELFAMMGENAEEIVGGQLYDKKSDKKRFK</sequence>
<feature type="region of interest" description="Disordered" evidence="1">
    <location>
        <begin position="120"/>
        <end position="193"/>
    </location>
</feature>
<evidence type="ECO:0000259" key="2">
    <source>
        <dbReference type="Pfam" id="PF21492"/>
    </source>
</evidence>
<protein>
    <recommendedName>
        <fullName evidence="2">Ribosomal protein bL31m N-terminal domain-containing protein</fullName>
    </recommendedName>
</protein>